<dbReference type="EMBL" id="AGNL01049637">
    <property type="protein sequence ID" value="EJK44475.1"/>
    <property type="molecule type" value="Genomic_DNA"/>
</dbReference>
<comment type="caution">
    <text evidence="3">The sequence shown here is derived from an EMBL/GenBank/DDBJ whole genome shotgun (WGS) entry which is preliminary data.</text>
</comment>
<evidence type="ECO:0000313" key="4">
    <source>
        <dbReference type="Proteomes" id="UP000266841"/>
    </source>
</evidence>
<reference evidence="3 4" key="1">
    <citation type="journal article" date="2012" name="Genome Biol.">
        <title>Genome and low-iron response of an oceanic diatom adapted to chronic iron limitation.</title>
        <authorList>
            <person name="Lommer M."/>
            <person name="Specht M."/>
            <person name="Roy A.S."/>
            <person name="Kraemer L."/>
            <person name="Andreson R."/>
            <person name="Gutowska M.A."/>
            <person name="Wolf J."/>
            <person name="Bergner S.V."/>
            <person name="Schilhabel M.B."/>
            <person name="Klostermeier U.C."/>
            <person name="Beiko R.G."/>
            <person name="Rosenstiel P."/>
            <person name="Hippler M."/>
            <person name="Laroche J."/>
        </authorList>
    </citation>
    <scope>NUCLEOTIDE SEQUENCE [LARGE SCALE GENOMIC DNA]</scope>
    <source>
        <strain evidence="3 4">CCMP1005</strain>
    </source>
</reference>
<protein>
    <recommendedName>
        <fullName evidence="2">Endoribonuclease L-PSP/chorismate mutase-like domain-containing protein</fullName>
    </recommendedName>
</protein>
<dbReference type="Proteomes" id="UP000266841">
    <property type="component" value="Unassembled WGS sequence"/>
</dbReference>
<feature type="domain" description="Endoribonuclease L-PSP/chorismate mutase-like" evidence="2">
    <location>
        <begin position="198"/>
        <end position="341"/>
    </location>
</feature>
<name>K0QZC2_THAOC</name>
<dbReference type="eggNOG" id="ENOG502QS7E">
    <property type="taxonomic scope" value="Eukaryota"/>
</dbReference>
<proteinExistence type="predicted"/>
<dbReference type="InterPro" id="IPR035959">
    <property type="entry name" value="RutC-like_sf"/>
</dbReference>
<dbReference type="PANTHER" id="PTHR43760">
    <property type="entry name" value="ENDORIBONUCLEASE-RELATED"/>
    <property type="match status" value="1"/>
</dbReference>
<feature type="region of interest" description="Disordered" evidence="1">
    <location>
        <begin position="1"/>
        <end position="40"/>
    </location>
</feature>
<organism evidence="3 4">
    <name type="scientific">Thalassiosira oceanica</name>
    <name type="common">Marine diatom</name>
    <dbReference type="NCBI Taxonomy" id="159749"/>
    <lineage>
        <taxon>Eukaryota</taxon>
        <taxon>Sar</taxon>
        <taxon>Stramenopiles</taxon>
        <taxon>Ochrophyta</taxon>
        <taxon>Bacillariophyta</taxon>
        <taxon>Coscinodiscophyceae</taxon>
        <taxon>Thalassiosirophycidae</taxon>
        <taxon>Thalassiosirales</taxon>
        <taxon>Thalassiosiraceae</taxon>
        <taxon>Thalassiosira</taxon>
    </lineage>
</organism>
<sequence length="355" mass="38842">LGVPDEKAARRQKLKDKKEAEQKKKAATGQRRKSAEFRDDEDEINPSLGVGFLPVHSVIISHLDGWSAVVSPVHACQRHAEAIGVAPRDVEREDAAGLTESCSMKRNLCCELLRSWECYPGHDRVGGVCHLILVRGKIGRSSPFSSPTSKPLLQSQYRDQSSVSVIALERTMATMIRPLLRTTGRQVAAASRRCVHIESRIEAAGIELPPPPGPKANYDLTCYSDDNTLFISGHLPIKNDGETLITGALAPDAGGLTVEEGYEAARHCGLNILSTMKNHLGDLDRVEQVVKLFGIVNSHVDFKEQHLVMNGCSDLFMEVFDKPVGYHARSAIGTNTLPLDASVEVEAIVRIKKPE</sequence>
<dbReference type="OrthoDB" id="309640at2759"/>
<dbReference type="InterPro" id="IPR013813">
    <property type="entry name" value="Endoribo_LPSP/chorism_mut-like"/>
</dbReference>
<dbReference type="PANTHER" id="PTHR43760:SF1">
    <property type="entry name" value="ENDORIBONUCLEASE L-PSP_CHORISMATE MUTASE-LIKE DOMAIN-CONTAINING PROTEIN"/>
    <property type="match status" value="1"/>
</dbReference>
<dbReference type="SUPFAM" id="SSF55298">
    <property type="entry name" value="YjgF-like"/>
    <property type="match status" value="1"/>
</dbReference>
<dbReference type="CDD" id="cd02199">
    <property type="entry name" value="YjgF_YER057c_UK114_like_1"/>
    <property type="match status" value="1"/>
</dbReference>
<gene>
    <name evidence="3" type="ORF">THAOC_36979</name>
</gene>
<evidence type="ECO:0000259" key="2">
    <source>
        <dbReference type="Pfam" id="PF14588"/>
    </source>
</evidence>
<dbReference type="Gene3D" id="3.30.1330.40">
    <property type="entry name" value="RutC-like"/>
    <property type="match status" value="1"/>
</dbReference>
<keyword evidence="4" id="KW-1185">Reference proteome</keyword>
<feature type="non-terminal residue" evidence="3">
    <location>
        <position position="1"/>
    </location>
</feature>
<evidence type="ECO:0000256" key="1">
    <source>
        <dbReference type="SAM" id="MobiDB-lite"/>
    </source>
</evidence>
<dbReference type="AlphaFoldDB" id="K0QZC2"/>
<evidence type="ECO:0000313" key="3">
    <source>
        <dbReference type="EMBL" id="EJK44475.1"/>
    </source>
</evidence>
<dbReference type="Pfam" id="PF14588">
    <property type="entry name" value="YjgF_endoribonc"/>
    <property type="match status" value="1"/>
</dbReference>
<accession>K0QZC2</accession>